<dbReference type="InterPro" id="IPR036770">
    <property type="entry name" value="Ankyrin_rpt-contain_sf"/>
</dbReference>
<evidence type="ECO:0000313" key="4">
    <source>
        <dbReference type="EMBL" id="MBU3850321.1"/>
    </source>
</evidence>
<dbReference type="InterPro" id="IPR002110">
    <property type="entry name" value="Ankyrin_rpt"/>
</dbReference>
<dbReference type="SMART" id="SM00248">
    <property type="entry name" value="ANK"/>
    <property type="match status" value="3"/>
</dbReference>
<feature type="repeat" description="ANK" evidence="3">
    <location>
        <begin position="208"/>
        <end position="240"/>
    </location>
</feature>
<keyword evidence="1" id="KW-0677">Repeat</keyword>
<keyword evidence="2 3" id="KW-0040">ANK repeat</keyword>
<dbReference type="Proteomes" id="UP000823914">
    <property type="component" value="Unassembled WGS sequence"/>
</dbReference>
<evidence type="ECO:0000256" key="2">
    <source>
        <dbReference type="ARBA" id="ARBA00023043"/>
    </source>
</evidence>
<proteinExistence type="predicted"/>
<comment type="caution">
    <text evidence="4">The sequence shown here is derived from an EMBL/GenBank/DDBJ whole genome shotgun (WGS) entry which is preliminary data.</text>
</comment>
<dbReference type="PANTHER" id="PTHR24198">
    <property type="entry name" value="ANKYRIN REPEAT AND PROTEIN KINASE DOMAIN-CONTAINING PROTEIN"/>
    <property type="match status" value="1"/>
</dbReference>
<dbReference type="SUPFAM" id="SSF48403">
    <property type="entry name" value="Ankyrin repeat"/>
    <property type="match status" value="1"/>
</dbReference>
<dbReference type="AlphaFoldDB" id="A0A9E2NZ27"/>
<feature type="repeat" description="ANK" evidence="3">
    <location>
        <begin position="174"/>
        <end position="206"/>
    </location>
</feature>
<protein>
    <submittedName>
        <fullName evidence="4">Ankyrin repeat domain-containing protein</fullName>
    </submittedName>
</protein>
<evidence type="ECO:0000313" key="5">
    <source>
        <dbReference type="Proteomes" id="UP000823914"/>
    </source>
</evidence>
<dbReference type="PROSITE" id="PS50088">
    <property type="entry name" value="ANK_REPEAT"/>
    <property type="match status" value="2"/>
</dbReference>
<evidence type="ECO:0000256" key="1">
    <source>
        <dbReference type="ARBA" id="ARBA00022737"/>
    </source>
</evidence>
<dbReference type="EMBL" id="JAHLFV010000168">
    <property type="protein sequence ID" value="MBU3850321.1"/>
    <property type="molecule type" value="Genomic_DNA"/>
</dbReference>
<organism evidence="4 5">
    <name type="scientific">Candidatus Treponema excrementipullorum</name>
    <dbReference type="NCBI Taxonomy" id="2838768"/>
    <lineage>
        <taxon>Bacteria</taxon>
        <taxon>Pseudomonadati</taxon>
        <taxon>Spirochaetota</taxon>
        <taxon>Spirochaetia</taxon>
        <taxon>Spirochaetales</taxon>
        <taxon>Treponemataceae</taxon>
        <taxon>Treponema</taxon>
    </lineage>
</organism>
<name>A0A9E2NZ27_9SPIR</name>
<accession>A0A9E2NZ27</accession>
<dbReference type="PANTHER" id="PTHR24198:SF165">
    <property type="entry name" value="ANKYRIN REPEAT-CONTAINING PROTEIN-RELATED"/>
    <property type="match status" value="1"/>
</dbReference>
<dbReference type="Gene3D" id="1.25.40.20">
    <property type="entry name" value="Ankyrin repeat-containing domain"/>
    <property type="match status" value="1"/>
</dbReference>
<dbReference type="Pfam" id="PF12796">
    <property type="entry name" value="Ank_2"/>
    <property type="match status" value="1"/>
</dbReference>
<reference evidence="4" key="2">
    <citation type="submission" date="2021-04" db="EMBL/GenBank/DDBJ databases">
        <authorList>
            <person name="Gilroy R."/>
        </authorList>
    </citation>
    <scope>NUCLEOTIDE SEQUENCE</scope>
    <source>
        <strain evidence="4">Gambia15-2214</strain>
    </source>
</reference>
<sequence>MKWLIVSFETKKNSDVVGLERFLKKCNVEIRYFDPEKKSKKTFVDFSEIEYCIWLNKKDYQYEESVTLLLGYFLGKNIPLFFVWNQPSNEERELFLISEELREYDSLEDLQRALDERFPLFLKREEEKKAKEKLLDMGIPFNADSFAFHIASNNEEECDLFLKAGIDINSRDSAGTPMICIAARYDRLEMVEKLIAAGVDIDAVSKDRGYSAVMDAVWKSNTEVVERLVKEGADLTKISRDGQPILVLAVGTNNETVCKVLAENGADPRICDAMGMSALSYAKLFKKDNLVKIFEAVSDEC</sequence>
<dbReference type="PROSITE" id="PS50297">
    <property type="entry name" value="ANK_REP_REGION"/>
    <property type="match status" value="1"/>
</dbReference>
<evidence type="ECO:0000256" key="3">
    <source>
        <dbReference type="PROSITE-ProRule" id="PRU00023"/>
    </source>
</evidence>
<reference evidence="4" key="1">
    <citation type="journal article" date="2021" name="PeerJ">
        <title>Extensive microbial diversity within the chicken gut microbiome revealed by metagenomics and culture.</title>
        <authorList>
            <person name="Gilroy R."/>
            <person name="Ravi A."/>
            <person name="Getino M."/>
            <person name="Pursley I."/>
            <person name="Horton D.L."/>
            <person name="Alikhan N.F."/>
            <person name="Baker D."/>
            <person name="Gharbi K."/>
            <person name="Hall N."/>
            <person name="Watson M."/>
            <person name="Adriaenssens E.M."/>
            <person name="Foster-Nyarko E."/>
            <person name="Jarju S."/>
            <person name="Secka A."/>
            <person name="Antonio M."/>
            <person name="Oren A."/>
            <person name="Chaudhuri R.R."/>
            <person name="La Ragione R."/>
            <person name="Hildebrand F."/>
            <person name="Pallen M.J."/>
        </authorList>
    </citation>
    <scope>NUCLEOTIDE SEQUENCE</scope>
    <source>
        <strain evidence="4">Gambia15-2214</strain>
    </source>
</reference>
<gene>
    <name evidence="4" type="ORF">IAA16_07135</name>
</gene>